<name>A0A9Q3VME4_9ACTN</name>
<comment type="caution">
    <text evidence="3">The sequence shown here is derived from an EMBL/GenBank/DDBJ whole genome shotgun (WGS) entry which is preliminary data.</text>
</comment>
<dbReference type="AlphaFoldDB" id="A0A9Q3VME4"/>
<sequence length="182" mass="17793">MRLRVAGILCAATALGLAAAPGAHAAEDPGLAVTLTSTDSDSTPDGPLQPGAPVEVTSGADLTSLAADGNGSFTVTSPAFGHPVTVTLQKNSFGQGKGAIRCGTEPGHYPVDIAGHHEGSGLTTKQTHTTITVTAGGSYCTQASGSPSTTTTATAAGGTAAALALAGFALARARRRRGVRGA</sequence>
<keyword evidence="2" id="KW-0732">Signal</keyword>
<keyword evidence="4" id="KW-1185">Reference proteome</keyword>
<evidence type="ECO:0000313" key="4">
    <source>
        <dbReference type="Proteomes" id="UP001108029"/>
    </source>
</evidence>
<dbReference type="EMBL" id="JAJSBI010000007">
    <property type="protein sequence ID" value="MCD9875214.1"/>
    <property type="molecule type" value="Genomic_DNA"/>
</dbReference>
<feature type="signal peptide" evidence="2">
    <location>
        <begin position="1"/>
        <end position="25"/>
    </location>
</feature>
<keyword evidence="1" id="KW-1133">Transmembrane helix</keyword>
<gene>
    <name evidence="3" type="ORF">LJ657_16345</name>
</gene>
<dbReference type="Proteomes" id="UP001108029">
    <property type="component" value="Unassembled WGS sequence"/>
</dbReference>
<evidence type="ECO:0000313" key="3">
    <source>
        <dbReference type="EMBL" id="MCD9875214.1"/>
    </source>
</evidence>
<keyword evidence="1" id="KW-0472">Membrane</keyword>
<evidence type="ECO:0000256" key="1">
    <source>
        <dbReference type="SAM" id="Phobius"/>
    </source>
</evidence>
<evidence type="ECO:0000256" key="2">
    <source>
        <dbReference type="SAM" id="SignalP"/>
    </source>
</evidence>
<evidence type="ECO:0008006" key="5">
    <source>
        <dbReference type="Google" id="ProtNLM"/>
    </source>
</evidence>
<keyword evidence="1" id="KW-0812">Transmembrane</keyword>
<feature type="transmembrane region" description="Helical" evidence="1">
    <location>
        <begin position="153"/>
        <end position="171"/>
    </location>
</feature>
<dbReference type="RefSeq" id="WP_232649336.1">
    <property type="nucleotide sequence ID" value="NZ_JAJSBI010000007.1"/>
</dbReference>
<proteinExistence type="predicted"/>
<reference evidence="3" key="1">
    <citation type="submission" date="2021-12" db="EMBL/GenBank/DDBJ databases">
        <authorList>
            <person name="Lee J.-H."/>
            <person name="Kim S.-B."/>
        </authorList>
    </citation>
    <scope>NUCLEOTIDE SEQUENCE</scope>
    <source>
        <strain evidence="3">NR30</strain>
    </source>
</reference>
<organism evidence="3 4">
    <name type="scientific">Streptomyces guryensis</name>
    <dbReference type="NCBI Taxonomy" id="2886947"/>
    <lineage>
        <taxon>Bacteria</taxon>
        <taxon>Bacillati</taxon>
        <taxon>Actinomycetota</taxon>
        <taxon>Actinomycetes</taxon>
        <taxon>Kitasatosporales</taxon>
        <taxon>Streptomycetaceae</taxon>
        <taxon>Streptomyces</taxon>
    </lineage>
</organism>
<protein>
    <recommendedName>
        <fullName evidence="5">Gram-positive cocci surface proteins LPxTG domain-containing protein</fullName>
    </recommendedName>
</protein>
<accession>A0A9Q3VME4</accession>
<feature type="chain" id="PRO_5040365640" description="Gram-positive cocci surface proteins LPxTG domain-containing protein" evidence="2">
    <location>
        <begin position="26"/>
        <end position="182"/>
    </location>
</feature>